<reference evidence="3 4" key="1">
    <citation type="submission" date="2021-07" db="EMBL/GenBank/DDBJ databases">
        <authorList>
            <person name="So Y."/>
        </authorList>
    </citation>
    <scope>NUCLEOTIDE SEQUENCE [LARGE SCALE GENOMIC DNA]</scope>
    <source>
        <strain evidence="3 4">Y3S6</strain>
    </source>
</reference>
<comment type="caution">
    <text evidence="3">The sequence shown here is derived from an EMBL/GenBank/DDBJ whole genome shotgun (WGS) entry which is preliminary data.</text>
</comment>
<feature type="region of interest" description="Disordered" evidence="1">
    <location>
        <begin position="104"/>
        <end position="142"/>
    </location>
</feature>
<proteinExistence type="predicted"/>
<protein>
    <submittedName>
        <fullName evidence="3">Uncharacterized protein</fullName>
    </submittedName>
</protein>
<dbReference type="EMBL" id="JAHYCA010000007">
    <property type="protein sequence ID" value="MBW6393048.1"/>
    <property type="molecule type" value="Genomic_DNA"/>
</dbReference>
<evidence type="ECO:0000256" key="1">
    <source>
        <dbReference type="SAM" id="MobiDB-lite"/>
    </source>
</evidence>
<evidence type="ECO:0000313" key="4">
    <source>
        <dbReference type="Proteomes" id="UP000769617"/>
    </source>
</evidence>
<gene>
    <name evidence="3" type="ORF">KPL81_17985</name>
</gene>
<accession>A0ABS6ZSI4</accession>
<dbReference type="RefSeq" id="WP_209474768.1">
    <property type="nucleotide sequence ID" value="NZ_JAHYCA010000007.1"/>
</dbReference>
<evidence type="ECO:0000256" key="2">
    <source>
        <dbReference type="SAM" id="Phobius"/>
    </source>
</evidence>
<keyword evidence="2" id="KW-0812">Transmembrane</keyword>
<name>A0ABS6ZSI4_9GAMM</name>
<keyword evidence="2" id="KW-0472">Membrane</keyword>
<feature type="transmembrane region" description="Helical" evidence="2">
    <location>
        <begin position="15"/>
        <end position="37"/>
    </location>
</feature>
<keyword evidence="4" id="KW-1185">Reference proteome</keyword>
<keyword evidence="2" id="KW-1133">Transmembrane helix</keyword>
<feature type="transmembrane region" description="Helical" evidence="2">
    <location>
        <begin position="49"/>
        <end position="72"/>
    </location>
</feature>
<organism evidence="3 4">
    <name type="scientific">Billgrantia antri</name>
    <dbReference type="NCBI Taxonomy" id="2846777"/>
    <lineage>
        <taxon>Bacteria</taxon>
        <taxon>Pseudomonadati</taxon>
        <taxon>Pseudomonadota</taxon>
        <taxon>Gammaproteobacteria</taxon>
        <taxon>Oceanospirillales</taxon>
        <taxon>Halomonadaceae</taxon>
        <taxon>Billgrantia</taxon>
    </lineage>
</organism>
<sequence length="142" mass="15875">MRQFLFPRRPMSRGVLLLIHFGLQAGLLTYALLWLLPRSPWFGAVEWHLAWPSLALGVGLWLAATLVLRLLIELCLLPHHLANRTGFAPGDMVTRSFERRPAVHDSQAAWTSEARPVETEPSVLGNARVTRPAEPLKPQGSL</sequence>
<evidence type="ECO:0000313" key="3">
    <source>
        <dbReference type="EMBL" id="MBW6393048.1"/>
    </source>
</evidence>
<dbReference type="Proteomes" id="UP000769617">
    <property type="component" value="Unassembled WGS sequence"/>
</dbReference>